<keyword evidence="1" id="KW-0472">Membrane</keyword>
<evidence type="ECO:0000313" key="3">
    <source>
        <dbReference type="Proteomes" id="UP000823616"/>
    </source>
</evidence>
<keyword evidence="1" id="KW-1133">Transmembrane helix</keyword>
<protein>
    <submittedName>
        <fullName evidence="2">ECF transporter S component</fullName>
    </submittedName>
</protein>
<dbReference type="EMBL" id="JADIMS010000087">
    <property type="protein sequence ID" value="MBO8450476.1"/>
    <property type="molecule type" value="Genomic_DNA"/>
</dbReference>
<dbReference type="Proteomes" id="UP000823616">
    <property type="component" value="Unassembled WGS sequence"/>
</dbReference>
<sequence>MKADENPGAVSYRSSRRLVVAAALGALTVFLGITRLGLIPWFSGASLSIMHIPVLLGALLEGPVTGMIIGGIFGIFAMIQANISASGIVDLAFRNPVVSIVPRVLFPVAAWLVYKGLSAFFGKFSGKLRAAAVPAAAFTGSLVHTALVLLTLALVVPAAGLLPEGVPDATVAGVMLGLLVANGLPEALAAAVLVSVVVSIWTGISSRKRSKISEM</sequence>
<dbReference type="AlphaFoldDB" id="A0A9D9EPQ7"/>
<proteinExistence type="predicted"/>
<dbReference type="Gene3D" id="1.10.1760.20">
    <property type="match status" value="1"/>
</dbReference>
<dbReference type="GO" id="GO:0022857">
    <property type="term" value="F:transmembrane transporter activity"/>
    <property type="evidence" value="ECO:0007669"/>
    <property type="project" value="InterPro"/>
</dbReference>
<feature type="transmembrane region" description="Helical" evidence="1">
    <location>
        <begin position="135"/>
        <end position="162"/>
    </location>
</feature>
<feature type="transmembrane region" description="Helical" evidence="1">
    <location>
        <begin position="174"/>
        <end position="201"/>
    </location>
</feature>
<evidence type="ECO:0000313" key="2">
    <source>
        <dbReference type="EMBL" id="MBO8450476.1"/>
    </source>
</evidence>
<feature type="transmembrane region" description="Helical" evidence="1">
    <location>
        <begin position="91"/>
        <end position="114"/>
    </location>
</feature>
<evidence type="ECO:0000256" key="1">
    <source>
        <dbReference type="SAM" id="Phobius"/>
    </source>
</evidence>
<dbReference type="InterPro" id="IPR024529">
    <property type="entry name" value="ECF_trnsprt_substrate-spec"/>
</dbReference>
<comment type="caution">
    <text evidence="2">The sequence shown here is derived from an EMBL/GenBank/DDBJ whole genome shotgun (WGS) entry which is preliminary data.</text>
</comment>
<keyword evidence="1" id="KW-0812">Transmembrane</keyword>
<organism evidence="2 3">
    <name type="scientific">Candidatus Avitreponema avistercoris</name>
    <dbReference type="NCBI Taxonomy" id="2840705"/>
    <lineage>
        <taxon>Bacteria</taxon>
        <taxon>Pseudomonadati</taxon>
        <taxon>Spirochaetota</taxon>
        <taxon>Spirochaetia</taxon>
        <taxon>Spirochaetales</taxon>
        <taxon>Candidatus Avitreponema</taxon>
    </lineage>
</organism>
<dbReference type="Pfam" id="PF12822">
    <property type="entry name" value="ECF_trnsprt"/>
    <property type="match status" value="1"/>
</dbReference>
<feature type="transmembrane region" description="Helical" evidence="1">
    <location>
        <begin position="20"/>
        <end position="42"/>
    </location>
</feature>
<accession>A0A9D9EPQ7</accession>
<name>A0A9D9EPQ7_9SPIR</name>
<reference evidence="2" key="2">
    <citation type="journal article" date="2021" name="PeerJ">
        <title>Extensive microbial diversity within the chicken gut microbiome revealed by metagenomics and culture.</title>
        <authorList>
            <person name="Gilroy R."/>
            <person name="Ravi A."/>
            <person name="Getino M."/>
            <person name="Pursley I."/>
            <person name="Horton D.L."/>
            <person name="Alikhan N.F."/>
            <person name="Baker D."/>
            <person name="Gharbi K."/>
            <person name="Hall N."/>
            <person name="Watson M."/>
            <person name="Adriaenssens E.M."/>
            <person name="Foster-Nyarko E."/>
            <person name="Jarju S."/>
            <person name="Secka A."/>
            <person name="Antonio M."/>
            <person name="Oren A."/>
            <person name="Chaudhuri R.R."/>
            <person name="La Ragione R."/>
            <person name="Hildebrand F."/>
            <person name="Pallen M.J."/>
        </authorList>
    </citation>
    <scope>NUCLEOTIDE SEQUENCE</scope>
    <source>
        <strain evidence="2">B3-4054</strain>
    </source>
</reference>
<feature type="transmembrane region" description="Helical" evidence="1">
    <location>
        <begin position="54"/>
        <end position="79"/>
    </location>
</feature>
<reference evidence="2" key="1">
    <citation type="submission" date="2020-10" db="EMBL/GenBank/DDBJ databases">
        <authorList>
            <person name="Gilroy R."/>
        </authorList>
    </citation>
    <scope>NUCLEOTIDE SEQUENCE</scope>
    <source>
        <strain evidence="2">B3-4054</strain>
    </source>
</reference>
<gene>
    <name evidence="2" type="ORF">IAA96_05150</name>
</gene>